<reference evidence="2 3" key="1">
    <citation type="submission" date="2013-01" db="EMBL/GenBank/DDBJ databases">
        <authorList>
            <person name="Bench S."/>
        </authorList>
    </citation>
    <scope>NUCLEOTIDE SEQUENCE [LARGE SCALE GENOMIC DNA]</scope>
    <source>
        <strain evidence="2 3">WH 0005</strain>
    </source>
</reference>
<protein>
    <submittedName>
        <fullName evidence="2">Uncharacterized protein</fullName>
    </submittedName>
</protein>
<accession>T2INZ8</accession>
<reference evidence="2 3" key="2">
    <citation type="submission" date="2013-09" db="EMBL/GenBank/DDBJ databases">
        <title>Whole genome comparison of six Crocosphaera watsonii strains with differing phenotypes.</title>
        <authorList>
            <person name="Bench S.R."/>
            <person name="Heller P."/>
            <person name="Frank I."/>
            <person name="Arciniega M."/>
            <person name="Shilova I.N."/>
            <person name="Zehr J.P."/>
        </authorList>
    </citation>
    <scope>NUCLEOTIDE SEQUENCE [LARGE SCALE GENOMIC DNA]</scope>
    <source>
        <strain evidence="2 3">WH 0005</strain>
    </source>
</reference>
<proteinExistence type="predicted"/>
<evidence type="ECO:0000313" key="3">
    <source>
        <dbReference type="Proteomes" id="UP000017981"/>
    </source>
</evidence>
<name>T2INZ8_CROWT</name>
<dbReference type="Proteomes" id="UP000017981">
    <property type="component" value="Unassembled WGS sequence"/>
</dbReference>
<dbReference type="EMBL" id="CAQL01000201">
    <property type="protein sequence ID" value="CCQ54654.1"/>
    <property type="molecule type" value="Genomic_DNA"/>
</dbReference>
<sequence length="55" mass="5801">MLANGATLGIKGENPKSDDITLRFGLSKPRMEAGLEGEPVMKQHGKSLPKSIGHG</sequence>
<organism evidence="2 3">
    <name type="scientific">Crocosphaera watsonii WH 0005</name>
    <dbReference type="NCBI Taxonomy" id="423472"/>
    <lineage>
        <taxon>Bacteria</taxon>
        <taxon>Bacillati</taxon>
        <taxon>Cyanobacteriota</taxon>
        <taxon>Cyanophyceae</taxon>
        <taxon>Oscillatoriophycideae</taxon>
        <taxon>Chroococcales</taxon>
        <taxon>Aphanothecaceae</taxon>
        <taxon>Crocosphaera</taxon>
    </lineage>
</organism>
<gene>
    <name evidence="2" type="ORF">CWATWH0005_1984</name>
</gene>
<dbReference type="AlphaFoldDB" id="T2INZ8"/>
<evidence type="ECO:0000313" key="2">
    <source>
        <dbReference type="EMBL" id="CCQ54654.1"/>
    </source>
</evidence>
<feature type="region of interest" description="Disordered" evidence="1">
    <location>
        <begin position="33"/>
        <end position="55"/>
    </location>
</feature>
<feature type="region of interest" description="Disordered" evidence="1">
    <location>
        <begin position="1"/>
        <end position="21"/>
    </location>
</feature>
<evidence type="ECO:0000256" key="1">
    <source>
        <dbReference type="SAM" id="MobiDB-lite"/>
    </source>
</evidence>
<comment type="caution">
    <text evidence="2">The sequence shown here is derived from an EMBL/GenBank/DDBJ whole genome shotgun (WGS) entry which is preliminary data.</text>
</comment>